<feature type="compositionally biased region" description="Basic residues" evidence="1">
    <location>
        <begin position="256"/>
        <end position="267"/>
    </location>
</feature>
<dbReference type="EMBL" id="CACRXK020005023">
    <property type="protein sequence ID" value="CAB4004854.1"/>
    <property type="molecule type" value="Genomic_DNA"/>
</dbReference>
<dbReference type="AlphaFoldDB" id="A0A6S7HIB5"/>
<dbReference type="Gene3D" id="3.30.710.10">
    <property type="entry name" value="Potassium Channel Kv1.1, Chain A"/>
    <property type="match status" value="2"/>
</dbReference>
<feature type="region of interest" description="Disordered" evidence="1">
    <location>
        <begin position="511"/>
        <end position="601"/>
    </location>
</feature>
<keyword evidence="2" id="KW-0418">Kinase</keyword>
<keyword evidence="2" id="KW-0808">Transferase</keyword>
<protein>
    <submittedName>
        <fullName evidence="2">Inhibitor of Bruton tyrosine kinase</fullName>
    </submittedName>
</protein>
<feature type="non-terminal residue" evidence="2">
    <location>
        <position position="874"/>
    </location>
</feature>
<feature type="compositionally biased region" description="Basic and acidic residues" evidence="1">
    <location>
        <begin position="555"/>
        <end position="589"/>
    </location>
</feature>
<proteinExistence type="predicted"/>
<dbReference type="PANTHER" id="PTHR24413">
    <property type="entry name" value="SPECKLE-TYPE POZ PROTEIN"/>
    <property type="match status" value="1"/>
</dbReference>
<dbReference type="CDD" id="cd18186">
    <property type="entry name" value="BTB_POZ_ZBTB_KLHL-like"/>
    <property type="match status" value="1"/>
</dbReference>
<feature type="compositionally biased region" description="Basic and acidic residues" evidence="1">
    <location>
        <begin position="673"/>
        <end position="688"/>
    </location>
</feature>
<dbReference type="InterPro" id="IPR000210">
    <property type="entry name" value="BTB/POZ_dom"/>
</dbReference>
<keyword evidence="3" id="KW-1185">Reference proteome</keyword>
<organism evidence="2 3">
    <name type="scientific">Paramuricea clavata</name>
    <name type="common">Red gorgonian</name>
    <name type="synonym">Violescent sea-whip</name>
    <dbReference type="NCBI Taxonomy" id="317549"/>
    <lineage>
        <taxon>Eukaryota</taxon>
        <taxon>Metazoa</taxon>
        <taxon>Cnidaria</taxon>
        <taxon>Anthozoa</taxon>
        <taxon>Octocorallia</taxon>
        <taxon>Malacalcyonacea</taxon>
        <taxon>Plexauridae</taxon>
        <taxon>Paramuricea</taxon>
    </lineage>
</organism>
<feature type="region of interest" description="Disordered" evidence="1">
    <location>
        <begin position="252"/>
        <end position="284"/>
    </location>
</feature>
<dbReference type="PROSITE" id="PS50097">
    <property type="entry name" value="BTB"/>
    <property type="match status" value="2"/>
</dbReference>
<evidence type="ECO:0000256" key="1">
    <source>
        <dbReference type="SAM" id="MobiDB-lite"/>
    </source>
</evidence>
<accession>A0A6S7HIB5</accession>
<dbReference type="InterPro" id="IPR011333">
    <property type="entry name" value="SKP1/BTB/POZ_sf"/>
</dbReference>
<evidence type="ECO:0000313" key="2">
    <source>
        <dbReference type="EMBL" id="CAB4004854.1"/>
    </source>
</evidence>
<dbReference type="SMART" id="SM00225">
    <property type="entry name" value="BTB"/>
    <property type="match status" value="2"/>
</dbReference>
<dbReference type="OrthoDB" id="1893551at2759"/>
<comment type="caution">
    <text evidence="2">The sequence shown here is derived from an EMBL/GenBank/DDBJ whole genome shotgun (WGS) entry which is preliminary data.</text>
</comment>
<evidence type="ECO:0000313" key="3">
    <source>
        <dbReference type="Proteomes" id="UP001152795"/>
    </source>
</evidence>
<dbReference type="Pfam" id="PF00651">
    <property type="entry name" value="BTB"/>
    <property type="match status" value="2"/>
</dbReference>
<dbReference type="GO" id="GO:0016301">
    <property type="term" value="F:kinase activity"/>
    <property type="evidence" value="ECO:0007669"/>
    <property type="project" value="UniProtKB-KW"/>
</dbReference>
<dbReference type="Proteomes" id="UP001152795">
    <property type="component" value="Unassembled WGS sequence"/>
</dbReference>
<dbReference type="CDD" id="cd18500">
    <property type="entry name" value="BACK_IBtk"/>
    <property type="match status" value="1"/>
</dbReference>
<reference evidence="2" key="1">
    <citation type="submission" date="2020-04" db="EMBL/GenBank/DDBJ databases">
        <authorList>
            <person name="Alioto T."/>
            <person name="Alioto T."/>
            <person name="Gomez Garrido J."/>
        </authorList>
    </citation>
    <scope>NUCLEOTIDE SEQUENCE</scope>
    <source>
        <strain evidence="2">A484AB</strain>
    </source>
</reference>
<gene>
    <name evidence="2" type="ORF">PACLA_8A031839</name>
</gene>
<feature type="region of interest" description="Disordered" evidence="1">
    <location>
        <begin position="627"/>
        <end position="732"/>
    </location>
</feature>
<sequence length="874" mass="99970">VFQWRESDKYLRDCRWTIKKPLSIRDIACGKSLHIVTDQGEVYVEDGANACVKKPVKISSRNQNVIKTNHALKQDEFVEMPLTRVRHTHRAVRIICDKYSQNIAVLQAHPSFGCSTIPHVSPPEMTNDMKTLFEDRSDSHDLEMKVKEKTIYAHQVVLAQGSDKLRTLINECKQEVCLEYSQTPLIYLDEEDIEIMNEMIEFLYTGSCASLPLRDGKNCERQLTDEDILDELALGLQDVDFDNLDTVYFEPEPVKRDKKSTRSKKNKKDGGNKDLGSAGSEYSGELSGKRKELLRVAKKYRITELFSRLQDSDQSEMRQRCFHRSKLSEYCDVVMEAEDEVEFSCHKCILVSRLEYFSMMLTTGWMESSEEFVRLKMPIPSRVLKVIIEFLYTDEAPTVKDSKDLEFLGKVLTVADQLWIIRLREMCEATLASLISLKNAIEMLEFSCLYNAEKLKNVCLEFICMNVSSLFEAGSLEMLSEDVLDELSKAYRQMIPRVSWRVITPNDVHLSVPWPQAESPKTKRKTSRSQRKSRTSESDVTEECAVRQNGTEVSELAKENIEVEEKLAENKQNVDKHDNVLASESKSESRNSSQDVVHVGKTEKSNNGLWYQKSSSDCPTLVNPVLATKKVQKTGSSPRPVGSRKNNESDEKQPWGSQSLSPQSSNLRTIMEQQEKKVQLEKPRKEGKSPLSGKTRLSQKERKKIWRSAEEQDSLLHNSSEPPELNGHDIATSPVNPWNSFSPLSRPSLSFRELLQEEESLGTSVSSPKKKNKVVKRNLFVADEKCQTTSAWQQNNVACSPPNNSNMKFDKIQELQEQETANRERDMKKPLSLIQIEDKAIEQLLEHYGGRYNPCEYIVVERQTRSAGSPDWVK</sequence>
<feature type="compositionally biased region" description="Basic residues" evidence="1">
    <location>
        <begin position="522"/>
        <end position="533"/>
    </location>
</feature>
<feature type="compositionally biased region" description="Polar residues" evidence="1">
    <location>
        <begin position="655"/>
        <end position="672"/>
    </location>
</feature>
<dbReference type="SUPFAM" id="SSF54695">
    <property type="entry name" value="POZ domain"/>
    <property type="match status" value="2"/>
</dbReference>
<name>A0A6S7HIB5_PARCT</name>